<organism evidence="1 2">
    <name type="scientific">Achromobacter marplatensis</name>
    <dbReference type="NCBI Taxonomy" id="470868"/>
    <lineage>
        <taxon>Bacteria</taxon>
        <taxon>Pseudomonadati</taxon>
        <taxon>Pseudomonadota</taxon>
        <taxon>Betaproteobacteria</taxon>
        <taxon>Burkholderiales</taxon>
        <taxon>Alcaligenaceae</taxon>
        <taxon>Achromobacter</taxon>
    </lineage>
</organism>
<dbReference type="AlphaFoldDB" id="A0AA42WA96"/>
<comment type="caution">
    <text evidence="1">The sequence shown here is derived from an EMBL/GenBank/DDBJ whole genome shotgun (WGS) entry which is preliminary data.</text>
</comment>
<dbReference type="RefSeq" id="WP_280026528.1">
    <property type="nucleotide sequence ID" value="NZ_JAOCKG010000003.1"/>
</dbReference>
<dbReference type="Gene3D" id="2.60.120.620">
    <property type="entry name" value="q2cbj1_9rhob like domain"/>
    <property type="match status" value="1"/>
</dbReference>
<dbReference type="Pfam" id="PF09859">
    <property type="entry name" value="Oxygenase-NA"/>
    <property type="match status" value="1"/>
</dbReference>
<dbReference type="EMBL" id="JAOCKG010000003">
    <property type="protein sequence ID" value="MDH2050561.1"/>
    <property type="molecule type" value="Genomic_DNA"/>
</dbReference>
<dbReference type="Proteomes" id="UP001161276">
    <property type="component" value="Unassembled WGS sequence"/>
</dbReference>
<evidence type="ECO:0000313" key="1">
    <source>
        <dbReference type="EMBL" id="MDH2050561.1"/>
    </source>
</evidence>
<evidence type="ECO:0000313" key="2">
    <source>
        <dbReference type="Proteomes" id="UP001161276"/>
    </source>
</evidence>
<dbReference type="InterPro" id="IPR018655">
    <property type="entry name" value="DUF2086"/>
</dbReference>
<accession>A0AA42WA96</accession>
<sequence length="236" mass="26102">MDMPPAAPLPDLDWARITESLDAHGNAIAPGLLTPAQCAALAAGYAAPDGYRSRIVMARHGFGRGEYKYFSYPLPPLLQQLRTALYPPLVPIANRWNRQLGINVQYPADHAAFLQRCHDAGQRRPTPLILEYGPGDYNCLHQDLYGEHVFPLQVAVLLSRPGQDFTGGEFVMTETSSREQCAEVLPLQQGDALIFTVNQRPVPGARGWRKTAMRHGVSALRSGRRHTLGLIFHDAQ</sequence>
<proteinExistence type="predicted"/>
<gene>
    <name evidence="1" type="ORF">N5K24_09135</name>
</gene>
<reference evidence="1" key="1">
    <citation type="submission" date="2022-09" db="EMBL/GenBank/DDBJ databases">
        <title>Intensive care unit water sources are persistently colonized with multi-drug resistant bacteria and are the site of extensive horizontal gene transfer of antibiotic resistance genes.</title>
        <authorList>
            <person name="Diorio-Toth L."/>
        </authorList>
    </citation>
    <scope>NUCLEOTIDE SEQUENCE</scope>
    <source>
        <strain evidence="1">GD03676</strain>
    </source>
</reference>
<protein>
    <submittedName>
        <fullName evidence="1">2OG-Fe(II) oxygenase</fullName>
    </submittedName>
</protein>
<name>A0AA42WA96_9BURK</name>